<dbReference type="SMART" id="SM00988">
    <property type="entry name" value="UreE_N"/>
    <property type="match status" value="1"/>
</dbReference>
<dbReference type="Gene3D" id="3.30.70.790">
    <property type="entry name" value="UreE, C-terminal domain"/>
    <property type="match status" value="1"/>
</dbReference>
<protein>
    <recommendedName>
        <fullName evidence="5">Urease accessory protein UreE</fullName>
    </recommendedName>
</protein>
<evidence type="ECO:0000256" key="1">
    <source>
        <dbReference type="ARBA" id="ARBA00004496"/>
    </source>
</evidence>
<evidence type="ECO:0000256" key="6">
    <source>
        <dbReference type="SAM" id="MobiDB-lite"/>
    </source>
</evidence>
<dbReference type="InterPro" id="IPR004029">
    <property type="entry name" value="UreE_N"/>
</dbReference>
<keyword evidence="3 5" id="KW-0533">Nickel</keyword>
<name>A0ABS1DWB3_RUBGE</name>
<dbReference type="HAMAP" id="MF_00822">
    <property type="entry name" value="UreE"/>
    <property type="match status" value="1"/>
</dbReference>
<dbReference type="SUPFAM" id="SSF69287">
    <property type="entry name" value="Urease metallochaperone UreE, N-terminal domain"/>
    <property type="match status" value="1"/>
</dbReference>
<dbReference type="NCBIfam" id="NF009762">
    <property type="entry name" value="PRK13263.1"/>
    <property type="match status" value="1"/>
</dbReference>
<keyword evidence="4 5" id="KW-0143">Chaperone</keyword>
<sequence length="239" mass="25003">MLTVNKLLPQGRGLAGALLKRAASVELDWDTRQKSRFDAVDSTGRTLGVFLARGSVVRGADVLVAEDGSLVRVLAAAQPVLVVRAGADGSPFDLTRAAYHLGNRHVALELRHDHLKLEPDHVLAEMLRRLGLDVYEAHEPFEPEAGAYAAGGHEAAHDHAHGHGGCAHGHEHQPGHEPAQGHKHAHDHAHAHEHGHAGCSHGHAHGAGCSHGDAVVAPPAPKRAKSGCGGHGGCGHDHG</sequence>
<reference evidence="8" key="2">
    <citation type="journal article" date="2020" name="Microorganisms">
        <title>Osmotic Adaptation and Compatible Solute Biosynthesis of Phototrophic Bacteria as Revealed from Genome Analyses.</title>
        <authorList>
            <person name="Imhoff J.F."/>
            <person name="Rahn T."/>
            <person name="Kunzel S."/>
            <person name="Keller A."/>
            <person name="Neulinger S.C."/>
        </authorList>
    </citation>
    <scope>NUCLEOTIDE SEQUENCE</scope>
    <source>
        <strain evidence="8">IM 151</strain>
    </source>
</reference>
<dbReference type="Gene3D" id="2.60.260.20">
    <property type="entry name" value="Urease metallochaperone UreE, N-terminal domain"/>
    <property type="match status" value="1"/>
</dbReference>
<feature type="compositionally biased region" description="Low complexity" evidence="6">
    <location>
        <begin position="197"/>
        <end position="217"/>
    </location>
</feature>
<gene>
    <name evidence="5" type="primary">ureE</name>
    <name evidence="8" type="ORF">CKO43_11490</name>
</gene>
<evidence type="ECO:0000259" key="7">
    <source>
        <dbReference type="SMART" id="SM00988"/>
    </source>
</evidence>
<accession>A0ABS1DWB3</accession>
<dbReference type="InterPro" id="IPR012406">
    <property type="entry name" value="UreE"/>
</dbReference>
<proteinExistence type="inferred from homology"/>
<comment type="caution">
    <text evidence="8">The sequence shown here is derived from an EMBL/GenBank/DDBJ whole genome shotgun (WGS) entry which is preliminary data.</text>
</comment>
<dbReference type="NCBIfam" id="NF009751">
    <property type="entry name" value="PRK13261.1-1"/>
    <property type="match status" value="1"/>
</dbReference>
<keyword evidence="2 5" id="KW-0963">Cytoplasm</keyword>
<dbReference type="InterPro" id="IPR007864">
    <property type="entry name" value="UreE_C_dom"/>
</dbReference>
<reference evidence="8" key="1">
    <citation type="submission" date="2017-08" db="EMBL/GenBank/DDBJ databases">
        <authorList>
            <person name="Imhoff J.F."/>
            <person name="Rahn T."/>
            <person name="Kuenzel S."/>
            <person name="Neulinger S.C."/>
        </authorList>
    </citation>
    <scope>NUCLEOTIDE SEQUENCE</scope>
    <source>
        <strain evidence="8">IM 151</strain>
    </source>
</reference>
<dbReference type="SUPFAM" id="SSF69737">
    <property type="entry name" value="Urease metallochaperone UreE, C-terminal domain"/>
    <property type="match status" value="1"/>
</dbReference>
<evidence type="ECO:0000256" key="2">
    <source>
        <dbReference type="ARBA" id="ARBA00022490"/>
    </source>
</evidence>
<dbReference type="Pfam" id="PF05194">
    <property type="entry name" value="UreE_C"/>
    <property type="match status" value="1"/>
</dbReference>
<feature type="domain" description="UreE urease accessory N-terminal" evidence="7">
    <location>
        <begin position="7"/>
        <end position="71"/>
    </location>
</feature>
<evidence type="ECO:0000256" key="4">
    <source>
        <dbReference type="ARBA" id="ARBA00023186"/>
    </source>
</evidence>
<evidence type="ECO:0000256" key="3">
    <source>
        <dbReference type="ARBA" id="ARBA00022596"/>
    </source>
</evidence>
<comment type="similarity">
    <text evidence="5">Belongs to the UreE family.</text>
</comment>
<comment type="subcellular location">
    <subcellularLocation>
        <location evidence="1 5">Cytoplasm</location>
    </subcellularLocation>
</comment>
<evidence type="ECO:0000313" key="9">
    <source>
        <dbReference type="Proteomes" id="UP001041814"/>
    </source>
</evidence>
<dbReference type="EMBL" id="NRRU01000037">
    <property type="protein sequence ID" value="MBK1713401.1"/>
    <property type="molecule type" value="Genomic_DNA"/>
</dbReference>
<dbReference type="CDD" id="cd00571">
    <property type="entry name" value="UreE"/>
    <property type="match status" value="1"/>
</dbReference>
<dbReference type="Proteomes" id="UP001041814">
    <property type="component" value="Unassembled WGS sequence"/>
</dbReference>
<evidence type="ECO:0000313" key="8">
    <source>
        <dbReference type="EMBL" id="MBK1713401.1"/>
    </source>
</evidence>
<feature type="region of interest" description="Disordered" evidence="6">
    <location>
        <begin position="151"/>
        <end position="239"/>
    </location>
</feature>
<keyword evidence="9" id="KW-1185">Reference proteome</keyword>
<evidence type="ECO:0000256" key="5">
    <source>
        <dbReference type="HAMAP-Rule" id="MF_00822"/>
    </source>
</evidence>
<comment type="function">
    <text evidence="5">Involved in urease metallocenter assembly. Binds nickel. Probably functions as a nickel donor during metallocenter assembly.</text>
</comment>
<organism evidence="8 9">
    <name type="scientific">Rubrivivax gelatinosus</name>
    <name type="common">Rhodocyclus gelatinosus</name>
    <name type="synonym">Rhodopseudomonas gelatinosa</name>
    <dbReference type="NCBI Taxonomy" id="28068"/>
    <lineage>
        <taxon>Bacteria</taxon>
        <taxon>Pseudomonadati</taxon>
        <taxon>Pseudomonadota</taxon>
        <taxon>Betaproteobacteria</taxon>
        <taxon>Burkholderiales</taxon>
        <taxon>Sphaerotilaceae</taxon>
        <taxon>Rubrivivax</taxon>
    </lineage>
</organism>
<dbReference type="Pfam" id="PF02814">
    <property type="entry name" value="UreE_N"/>
    <property type="match status" value="1"/>
</dbReference>
<dbReference type="RefSeq" id="WP_200378734.1">
    <property type="nucleotide sequence ID" value="NZ_NRRU01000037.1"/>
</dbReference>
<dbReference type="InterPro" id="IPR036118">
    <property type="entry name" value="UreE_N_sf"/>
</dbReference>